<dbReference type="InterPro" id="IPR051795">
    <property type="entry name" value="Glycosyl_Hydrlase_43"/>
</dbReference>
<dbReference type="PANTHER" id="PTHR42812:SF14">
    <property type="entry name" value="SECRETED PROTEIN"/>
    <property type="match status" value="1"/>
</dbReference>
<protein>
    <recommendedName>
        <fullName evidence="7">Beta-xylosidase</fullName>
    </recommendedName>
</protein>
<evidence type="ECO:0000256" key="3">
    <source>
        <dbReference type="ARBA" id="ARBA00023295"/>
    </source>
</evidence>
<evidence type="ECO:0000256" key="4">
    <source>
        <dbReference type="RuleBase" id="RU361187"/>
    </source>
</evidence>
<comment type="similarity">
    <text evidence="1 4">Belongs to the glycosyl hydrolase 43 family.</text>
</comment>
<reference evidence="5 6" key="1">
    <citation type="submission" date="2015-04" db="EMBL/GenBank/DDBJ databases">
        <title>Draft Genome Sequence of the Novel Agar-Digesting Marine Bacterium Q1.</title>
        <authorList>
            <person name="Li Y."/>
            <person name="Li D."/>
            <person name="Chen G."/>
            <person name="Du Z."/>
        </authorList>
    </citation>
    <scope>NUCLEOTIDE SEQUENCE [LARGE SCALE GENOMIC DNA]</scope>
    <source>
        <strain evidence="5 6">Q1</strain>
    </source>
</reference>
<accession>A0A0J8GZG3</accession>
<gene>
    <name evidence="5" type="ORF">XM47_02775</name>
</gene>
<dbReference type="GO" id="GO:0005975">
    <property type="term" value="P:carbohydrate metabolic process"/>
    <property type="evidence" value="ECO:0007669"/>
    <property type="project" value="InterPro"/>
</dbReference>
<sequence length="342" mass="39752">MVPSHFTATQYQIDQLNKRERAVQFFEGLFLRDPYLFLAPDGQYYFTSTRLELIEGGDPNNHLTEGIELWKSSDLLNWQLVGVPFRFQDLSWHKELTEMGEQLKRKPMLWAPEIHFINGQWLLTHTTSVKRANVLLADKPEGPYKEVFEGPSFGHRHDPSFFQDQDGKVYLLNKAYEMIEMSASLDAFVGEPFRAEPSNRKMGHEGLTMANILGKYVIFGTAWSTDKMRHGTYNMYYATADNLHGPYGERQFLGRFLGHGTPFKDKQGQWWVTAFKNGEVYTHEEIASRKIQDDKAYTPMSSGFMLVPIEPKLDVQGKFYFDVLDKRYKYPGPEEVQNFKIR</sequence>
<dbReference type="InterPro" id="IPR006710">
    <property type="entry name" value="Glyco_hydro_43"/>
</dbReference>
<name>A0A0J8GZG3_9ALTE</name>
<keyword evidence="2 4" id="KW-0378">Hydrolase</keyword>
<dbReference type="GO" id="GO:0004553">
    <property type="term" value="F:hydrolase activity, hydrolyzing O-glycosyl compounds"/>
    <property type="evidence" value="ECO:0007669"/>
    <property type="project" value="InterPro"/>
</dbReference>
<dbReference type="Pfam" id="PF04616">
    <property type="entry name" value="Glyco_hydro_43"/>
    <property type="match status" value="1"/>
</dbReference>
<evidence type="ECO:0000256" key="2">
    <source>
        <dbReference type="ARBA" id="ARBA00022801"/>
    </source>
</evidence>
<comment type="caution">
    <text evidence="5">The sequence shown here is derived from an EMBL/GenBank/DDBJ whole genome shotgun (WGS) entry which is preliminary data.</text>
</comment>
<keyword evidence="6" id="KW-1185">Reference proteome</keyword>
<dbReference type="InterPro" id="IPR023296">
    <property type="entry name" value="Glyco_hydro_beta-prop_sf"/>
</dbReference>
<keyword evidence="3 4" id="KW-0326">Glycosidase</keyword>
<dbReference type="AlphaFoldDB" id="A0A0J8GZG3"/>
<evidence type="ECO:0000256" key="1">
    <source>
        <dbReference type="ARBA" id="ARBA00009865"/>
    </source>
</evidence>
<proteinExistence type="inferred from homology"/>
<dbReference type="PANTHER" id="PTHR42812">
    <property type="entry name" value="BETA-XYLOSIDASE"/>
    <property type="match status" value="1"/>
</dbReference>
<dbReference type="Gene3D" id="2.115.10.20">
    <property type="entry name" value="Glycosyl hydrolase domain, family 43"/>
    <property type="match status" value="1"/>
</dbReference>
<evidence type="ECO:0000313" key="6">
    <source>
        <dbReference type="Proteomes" id="UP000037600"/>
    </source>
</evidence>
<dbReference type="SUPFAM" id="SSF75005">
    <property type="entry name" value="Arabinanase/levansucrase/invertase"/>
    <property type="match status" value="1"/>
</dbReference>
<dbReference type="EMBL" id="LAZL01000003">
    <property type="protein sequence ID" value="KMT66624.1"/>
    <property type="molecule type" value="Genomic_DNA"/>
</dbReference>
<organism evidence="5 6">
    <name type="scientific">Catenovulum maritimum</name>
    <dbReference type="NCBI Taxonomy" id="1513271"/>
    <lineage>
        <taxon>Bacteria</taxon>
        <taxon>Pseudomonadati</taxon>
        <taxon>Pseudomonadota</taxon>
        <taxon>Gammaproteobacteria</taxon>
        <taxon>Alteromonadales</taxon>
        <taxon>Alteromonadaceae</taxon>
        <taxon>Catenovulum</taxon>
    </lineage>
</organism>
<dbReference type="Proteomes" id="UP000037600">
    <property type="component" value="Unassembled WGS sequence"/>
</dbReference>
<dbReference type="PATRIC" id="fig|1513271.3.peg.581"/>
<evidence type="ECO:0000313" key="5">
    <source>
        <dbReference type="EMBL" id="KMT66624.1"/>
    </source>
</evidence>
<evidence type="ECO:0008006" key="7">
    <source>
        <dbReference type="Google" id="ProtNLM"/>
    </source>
</evidence>
<dbReference type="CDD" id="cd08986">
    <property type="entry name" value="GH43-like"/>
    <property type="match status" value="1"/>
</dbReference>
<dbReference type="STRING" id="1513271.XM47_02775"/>